<dbReference type="SUPFAM" id="SSF54001">
    <property type="entry name" value="Cysteine proteinases"/>
    <property type="match status" value="1"/>
</dbReference>
<dbReference type="InterPro" id="IPR038765">
    <property type="entry name" value="Papain-like_cys_pep_sf"/>
</dbReference>
<keyword evidence="2 6" id="KW-0645">Protease</keyword>
<dbReference type="GO" id="GO:0061136">
    <property type="term" value="P:regulation of proteasomal protein catabolic process"/>
    <property type="evidence" value="ECO:0007669"/>
    <property type="project" value="TreeGrafter"/>
</dbReference>
<organism evidence="9 10">
    <name type="scientific">Galdieria sulphuraria</name>
    <name type="common">Red alga</name>
    <dbReference type="NCBI Taxonomy" id="130081"/>
    <lineage>
        <taxon>Eukaryota</taxon>
        <taxon>Rhodophyta</taxon>
        <taxon>Bangiophyceae</taxon>
        <taxon>Galdieriales</taxon>
        <taxon>Galdieriaceae</taxon>
        <taxon>Galdieria</taxon>
    </lineage>
</organism>
<dbReference type="SUPFAM" id="SSF54236">
    <property type="entry name" value="Ubiquitin-like"/>
    <property type="match status" value="1"/>
</dbReference>
<evidence type="ECO:0000256" key="5">
    <source>
        <dbReference type="ARBA" id="ARBA00022807"/>
    </source>
</evidence>
<evidence type="ECO:0000259" key="7">
    <source>
        <dbReference type="PROSITE" id="PS50053"/>
    </source>
</evidence>
<dbReference type="GO" id="GO:0016579">
    <property type="term" value="P:protein deubiquitination"/>
    <property type="evidence" value="ECO:0007669"/>
    <property type="project" value="InterPro"/>
</dbReference>
<evidence type="ECO:0000313" key="9">
    <source>
        <dbReference type="EMBL" id="EME32638.1"/>
    </source>
</evidence>
<dbReference type="InterPro" id="IPR029071">
    <property type="entry name" value="Ubiquitin-like_domsf"/>
</dbReference>
<gene>
    <name evidence="9" type="ORF">Gasu_00110</name>
</gene>
<dbReference type="EMBL" id="KB454484">
    <property type="protein sequence ID" value="EME32638.1"/>
    <property type="molecule type" value="Genomic_DNA"/>
</dbReference>
<dbReference type="PROSITE" id="PS50053">
    <property type="entry name" value="UBIQUITIN_2"/>
    <property type="match status" value="1"/>
</dbReference>
<dbReference type="InterPro" id="IPR028889">
    <property type="entry name" value="USP"/>
</dbReference>
<comment type="catalytic activity">
    <reaction evidence="1 6">
        <text>Thiol-dependent hydrolysis of ester, thioester, amide, peptide and isopeptide bonds formed by the C-terminal Gly of ubiquitin (a 76-residue protein attached to proteins as an intracellular targeting signal).</text>
        <dbReference type="EC" id="3.4.19.12"/>
    </reaction>
</comment>
<keyword evidence="4 6" id="KW-0378">Hydrolase</keyword>
<comment type="similarity">
    <text evidence="6">Belongs to the peptidase C19 family.</text>
</comment>
<dbReference type="InterPro" id="IPR044635">
    <property type="entry name" value="UBP14-like"/>
</dbReference>
<dbReference type="EC" id="3.4.19.12" evidence="6"/>
<dbReference type="GeneID" id="17091201"/>
<feature type="domain" description="Ubiquitin-like" evidence="7">
    <location>
        <begin position="6"/>
        <end position="75"/>
    </location>
</feature>
<dbReference type="Gramene" id="EME32638">
    <property type="protein sequence ID" value="EME32638"/>
    <property type="gene ID" value="Gasu_00110"/>
</dbReference>
<evidence type="ECO:0000256" key="4">
    <source>
        <dbReference type="ARBA" id="ARBA00022801"/>
    </source>
</evidence>
<dbReference type="KEGG" id="gsl:Gasu_00110"/>
<dbReference type="SMART" id="SM00213">
    <property type="entry name" value="UBQ"/>
    <property type="match status" value="1"/>
</dbReference>
<evidence type="ECO:0000256" key="2">
    <source>
        <dbReference type="ARBA" id="ARBA00022670"/>
    </source>
</evidence>
<dbReference type="GO" id="GO:0070628">
    <property type="term" value="F:proteasome binding"/>
    <property type="evidence" value="ECO:0007669"/>
    <property type="project" value="TreeGrafter"/>
</dbReference>
<dbReference type="InterPro" id="IPR001394">
    <property type="entry name" value="Peptidase_C19_UCH"/>
</dbReference>
<dbReference type="PROSITE" id="PS00973">
    <property type="entry name" value="USP_2"/>
    <property type="match status" value="1"/>
</dbReference>
<feature type="domain" description="USP" evidence="8">
    <location>
        <begin position="110"/>
        <end position="433"/>
    </location>
</feature>
<evidence type="ECO:0000256" key="3">
    <source>
        <dbReference type="ARBA" id="ARBA00022786"/>
    </source>
</evidence>
<dbReference type="OMA" id="FKSDAEY"/>
<dbReference type="PROSITE" id="PS50235">
    <property type="entry name" value="USP_3"/>
    <property type="match status" value="1"/>
</dbReference>
<dbReference type="Pfam" id="PF00443">
    <property type="entry name" value="UCH"/>
    <property type="match status" value="1"/>
</dbReference>
<dbReference type="Gene3D" id="3.10.20.90">
    <property type="entry name" value="Phosphatidylinositol 3-kinase Catalytic Subunit, Chain A, domain 1"/>
    <property type="match status" value="1"/>
</dbReference>
<evidence type="ECO:0000256" key="1">
    <source>
        <dbReference type="ARBA" id="ARBA00000707"/>
    </source>
</evidence>
<dbReference type="GO" id="GO:0043161">
    <property type="term" value="P:proteasome-mediated ubiquitin-dependent protein catabolic process"/>
    <property type="evidence" value="ECO:0007669"/>
    <property type="project" value="InterPro"/>
</dbReference>
<sequence length="433" mass="49228">MTYHSVPIQVKWQKQKFSISIDKNQPIRVFQEELYRLTQVPPERQTILGFKGGKLTKDKDWDSCGLKENMSIVLIGSADEVPKAPTSVQFIEDVAPHGEDSLQLWDGLPCGMVNVGNTCYMNATVQCLSTADYLLHSIREYCKQHPSPRTASEKLVSALFQVFVSLHTTPCIGPVVPMELLQQLRNVNPQFQERNNHGVYCQQDAEECWSTLLAQCHQVLVSPSLLSMSSFPLGDSVIDFLFGVELETIDTCLESSDEQPRKRKEVVRSLKCHISHNTSYLEQGLKEGLETTIELTAETLGKSVGWSRKSRISRMPPYLCIQFVRFFWKATEQVKAKILRNVSFPVLLNLYDFATNELKQNIEKQSDSQFSCDNHDDDVGNAVDWNTQSHYGHYELSAVLTHQGRAADSGHYVAWVKRDKSWYKLDDDKVSLD</sequence>
<dbReference type="MEROPS" id="C19.015"/>
<dbReference type="PROSITE" id="PS00972">
    <property type="entry name" value="USP_1"/>
    <property type="match status" value="1"/>
</dbReference>
<keyword evidence="3 6" id="KW-0833">Ubl conjugation pathway</keyword>
<dbReference type="PANTHER" id="PTHR43982:SF1">
    <property type="entry name" value="UBIQUITIN CARBOXYL-TERMINAL HYDROLASE 14"/>
    <property type="match status" value="1"/>
</dbReference>
<dbReference type="eggNOG" id="KOG1872">
    <property type="taxonomic scope" value="Eukaryota"/>
</dbReference>
<dbReference type="Gene3D" id="3.90.70.10">
    <property type="entry name" value="Cysteine proteinases"/>
    <property type="match status" value="1"/>
</dbReference>
<keyword evidence="10" id="KW-1185">Reference proteome</keyword>
<dbReference type="Proteomes" id="UP000030680">
    <property type="component" value="Unassembled WGS sequence"/>
</dbReference>
<reference evidence="10" key="1">
    <citation type="journal article" date="2013" name="Science">
        <title>Gene transfer from bacteria and archaea facilitated evolution of an extremophilic eukaryote.</title>
        <authorList>
            <person name="Schonknecht G."/>
            <person name="Chen W.H."/>
            <person name="Ternes C.M."/>
            <person name="Barbier G.G."/>
            <person name="Shrestha R.P."/>
            <person name="Stanke M."/>
            <person name="Brautigam A."/>
            <person name="Baker B.J."/>
            <person name="Banfield J.F."/>
            <person name="Garavito R.M."/>
            <person name="Carr K."/>
            <person name="Wilkerson C."/>
            <person name="Rensing S.A."/>
            <person name="Gagneul D."/>
            <person name="Dickenson N.E."/>
            <person name="Oesterhelt C."/>
            <person name="Lercher M.J."/>
            <person name="Weber A.P."/>
        </authorList>
    </citation>
    <scope>NUCLEOTIDE SEQUENCE [LARGE SCALE GENOMIC DNA]</scope>
    <source>
        <strain evidence="10">074W</strain>
    </source>
</reference>
<evidence type="ECO:0000256" key="6">
    <source>
        <dbReference type="RuleBase" id="RU366025"/>
    </source>
</evidence>
<dbReference type="CDD" id="cd16104">
    <property type="entry name" value="Ubl_USP14_like"/>
    <property type="match status" value="1"/>
</dbReference>
<dbReference type="GO" id="GO:0004843">
    <property type="term" value="F:cysteine-type deubiquitinase activity"/>
    <property type="evidence" value="ECO:0007669"/>
    <property type="project" value="UniProtKB-UniRule"/>
</dbReference>
<dbReference type="OrthoDB" id="333239at2759"/>
<evidence type="ECO:0000313" key="10">
    <source>
        <dbReference type="Proteomes" id="UP000030680"/>
    </source>
</evidence>
<dbReference type="InterPro" id="IPR000626">
    <property type="entry name" value="Ubiquitin-like_dom"/>
</dbReference>
<dbReference type="PANTHER" id="PTHR43982">
    <property type="entry name" value="UBIQUITIN CARBOXYL-TERMINAL HYDROLASE"/>
    <property type="match status" value="1"/>
</dbReference>
<keyword evidence="5 6" id="KW-0788">Thiol protease</keyword>
<dbReference type="InterPro" id="IPR018200">
    <property type="entry name" value="USP_CS"/>
</dbReference>
<evidence type="ECO:0000259" key="8">
    <source>
        <dbReference type="PROSITE" id="PS50235"/>
    </source>
</evidence>
<accession>M2Y966</accession>
<dbReference type="AlphaFoldDB" id="M2Y966"/>
<dbReference type="Pfam" id="PF00240">
    <property type="entry name" value="ubiquitin"/>
    <property type="match status" value="1"/>
</dbReference>
<dbReference type="RefSeq" id="XP_005709158.1">
    <property type="nucleotide sequence ID" value="XM_005709101.1"/>
</dbReference>
<dbReference type="STRING" id="130081.M2Y966"/>
<proteinExistence type="inferred from homology"/>
<name>M2Y966_GALSU</name>
<protein>
    <recommendedName>
        <fullName evidence="6">Ubiquitin carboxyl-terminal hydrolase</fullName>
        <ecNumber evidence="6">3.4.19.12</ecNumber>
    </recommendedName>
</protein>